<dbReference type="RefSeq" id="XP_007834664.1">
    <property type="nucleotide sequence ID" value="XM_007836473.1"/>
</dbReference>
<name>W3X2J4_PESFW</name>
<dbReference type="AlphaFoldDB" id="W3X2J4"/>
<dbReference type="KEGG" id="pfy:PFICI_07892"/>
<organism evidence="2 3">
    <name type="scientific">Pestalotiopsis fici (strain W106-1 / CGMCC3.15140)</name>
    <dbReference type="NCBI Taxonomy" id="1229662"/>
    <lineage>
        <taxon>Eukaryota</taxon>
        <taxon>Fungi</taxon>
        <taxon>Dikarya</taxon>
        <taxon>Ascomycota</taxon>
        <taxon>Pezizomycotina</taxon>
        <taxon>Sordariomycetes</taxon>
        <taxon>Xylariomycetidae</taxon>
        <taxon>Amphisphaeriales</taxon>
        <taxon>Sporocadaceae</taxon>
        <taxon>Pestalotiopsis</taxon>
    </lineage>
</organism>
<dbReference type="Proteomes" id="UP000030651">
    <property type="component" value="Unassembled WGS sequence"/>
</dbReference>
<keyword evidence="1" id="KW-0732">Signal</keyword>
<feature type="signal peptide" evidence="1">
    <location>
        <begin position="1"/>
        <end position="21"/>
    </location>
</feature>
<proteinExistence type="predicted"/>
<accession>W3X2J4</accession>
<keyword evidence="3" id="KW-1185">Reference proteome</keyword>
<reference evidence="3" key="1">
    <citation type="journal article" date="2015" name="BMC Genomics">
        <title>Genomic and transcriptomic analysis of the endophytic fungus Pestalotiopsis fici reveals its lifestyle and high potential for synthesis of natural products.</title>
        <authorList>
            <person name="Wang X."/>
            <person name="Zhang X."/>
            <person name="Liu L."/>
            <person name="Xiang M."/>
            <person name="Wang W."/>
            <person name="Sun X."/>
            <person name="Che Y."/>
            <person name="Guo L."/>
            <person name="Liu G."/>
            <person name="Guo L."/>
            <person name="Wang C."/>
            <person name="Yin W.B."/>
            <person name="Stadler M."/>
            <person name="Zhang X."/>
            <person name="Liu X."/>
        </authorList>
    </citation>
    <scope>NUCLEOTIDE SEQUENCE [LARGE SCALE GENOMIC DNA]</scope>
    <source>
        <strain evidence="3">W106-1 / CGMCC3.15140</strain>
    </source>
</reference>
<sequence>MRNTIIIAATLLAAAIQSTHGTDTKTHEDDLMVAAAASTIHDGSRIGQIVDGQFILNTTFLSLQPEDCQNAWNWMPITFPHCSYVRRNATTTEAKKGGEEDEEEDKIYLDWTLLLPGTGQRRQQWCEAIIHHTLQECGLADADLTERRCIRDDRRTLVAGYDPERGEAGEDVLLYGVHVGFRMALRRSTVAPSGSSNGNGNGNGNGDNNVECVARAIRAATCRTVNVAELECFELDQELIGTVW</sequence>
<dbReference type="InParanoid" id="W3X2J4"/>
<evidence type="ECO:0000256" key="1">
    <source>
        <dbReference type="SAM" id="SignalP"/>
    </source>
</evidence>
<evidence type="ECO:0000313" key="2">
    <source>
        <dbReference type="EMBL" id="ETS80363.1"/>
    </source>
</evidence>
<dbReference type="HOGENOM" id="CLU_1138343_0_0_1"/>
<evidence type="ECO:0008006" key="4">
    <source>
        <dbReference type="Google" id="ProtNLM"/>
    </source>
</evidence>
<dbReference type="GeneID" id="19272905"/>
<dbReference type="EMBL" id="KI912113">
    <property type="protein sequence ID" value="ETS80363.1"/>
    <property type="molecule type" value="Genomic_DNA"/>
</dbReference>
<dbReference type="OrthoDB" id="10563914at2759"/>
<evidence type="ECO:0000313" key="3">
    <source>
        <dbReference type="Proteomes" id="UP000030651"/>
    </source>
</evidence>
<gene>
    <name evidence="2" type="ORF">PFICI_07892</name>
</gene>
<feature type="chain" id="PRO_5004835696" description="Ecp2 effector protein domain-containing protein" evidence="1">
    <location>
        <begin position="22"/>
        <end position="244"/>
    </location>
</feature>
<protein>
    <recommendedName>
        <fullName evidence="4">Ecp2 effector protein domain-containing protein</fullName>
    </recommendedName>
</protein>